<evidence type="ECO:0000256" key="1">
    <source>
        <dbReference type="SAM" id="MobiDB-lite"/>
    </source>
</evidence>
<evidence type="ECO:0000313" key="2">
    <source>
        <dbReference type="EMBL" id="MRJ23629.1"/>
    </source>
</evidence>
<dbReference type="Proteomes" id="UP000432048">
    <property type="component" value="Unassembled WGS sequence"/>
</dbReference>
<dbReference type="EMBL" id="VOIX01000012">
    <property type="protein sequence ID" value="MRJ23629.1"/>
    <property type="molecule type" value="Genomic_DNA"/>
</dbReference>
<accession>A0A646P5M9</accession>
<protein>
    <submittedName>
        <fullName evidence="2">Uncharacterized protein</fullName>
    </submittedName>
</protein>
<sequence>MTIRCAWKSYSPVVSPASALAPSRASPPPQLTEFPSRNSVECGSGLAREGDLPRALFLGLARVNVHKFSFSRPSMSFFNRSRVAVPAFISYHFRK</sequence>
<evidence type="ECO:0000313" key="3">
    <source>
        <dbReference type="Proteomes" id="UP000432048"/>
    </source>
</evidence>
<organism evidence="2 3">
    <name type="scientific">Pseudomonas haemolytica</name>
    <dbReference type="NCBI Taxonomy" id="2600065"/>
    <lineage>
        <taxon>Bacteria</taxon>
        <taxon>Pseudomonadati</taxon>
        <taxon>Pseudomonadota</taxon>
        <taxon>Gammaproteobacteria</taxon>
        <taxon>Pseudomonadales</taxon>
        <taxon>Pseudomonadaceae</taxon>
        <taxon>Pseudomonas</taxon>
    </lineage>
</organism>
<comment type="caution">
    <text evidence="2">The sequence shown here is derived from an EMBL/GenBank/DDBJ whole genome shotgun (WGS) entry which is preliminary data.</text>
</comment>
<gene>
    <name evidence="2" type="ORF">FRT60_25400</name>
</gene>
<feature type="region of interest" description="Disordered" evidence="1">
    <location>
        <begin position="18"/>
        <end position="38"/>
    </location>
</feature>
<dbReference type="AlphaFoldDB" id="A0A646P5M9"/>
<reference evidence="2 3" key="1">
    <citation type="submission" date="2019-08" db="EMBL/GenBank/DDBJ databases">
        <title>Pseudomonas haemolytica sp. nov. isolated from raw milk and skim milk concentrate.</title>
        <authorList>
            <person name="Hofmann K."/>
            <person name="Huptas C."/>
            <person name="Doll E."/>
            <person name="Scherer S."/>
            <person name="Wenning M."/>
        </authorList>
    </citation>
    <scope>NUCLEOTIDE SEQUENCE [LARGE SCALE GENOMIC DNA]</scope>
    <source>
        <strain evidence="2 3">DSM 108988</strain>
    </source>
</reference>
<name>A0A646P5M9_9PSED</name>
<proteinExistence type="predicted"/>